<reference evidence="2" key="1">
    <citation type="submission" date="2022-10" db="EMBL/GenBank/DDBJ databases">
        <title>Roseovarius pelagicus sp. nov., isolated from Arctic seawater.</title>
        <authorList>
            <person name="Hong Y.W."/>
            <person name="Hwang C.Y."/>
        </authorList>
    </citation>
    <scope>NUCLEOTIDE SEQUENCE</scope>
    <source>
        <strain evidence="2">HL-MP18</strain>
    </source>
</reference>
<dbReference type="PRINTS" id="PR00313">
    <property type="entry name" value="CABNDNGRPT"/>
</dbReference>
<dbReference type="Proteomes" id="UP001064087">
    <property type="component" value="Chromosome"/>
</dbReference>
<organism evidence="2 3">
    <name type="scientific">Roseovarius pelagicus</name>
    <dbReference type="NCBI Taxonomy" id="2980108"/>
    <lineage>
        <taxon>Bacteria</taxon>
        <taxon>Pseudomonadati</taxon>
        <taxon>Pseudomonadota</taxon>
        <taxon>Alphaproteobacteria</taxon>
        <taxon>Rhodobacterales</taxon>
        <taxon>Roseobacteraceae</taxon>
        <taxon>Roseovarius</taxon>
    </lineage>
</organism>
<evidence type="ECO:0000313" key="3">
    <source>
        <dbReference type="Proteomes" id="UP001064087"/>
    </source>
</evidence>
<sequence>MGFLLLVALGTALNVWWISEAVDAWDDDDDDSTQVRNPDPDADPDSDIEVKGTDGTNEVLASGDGNDTIIGGPDDADTLQGNDGDDRIVLNGGAVATGGAGADAFVANSPDAVITDFTPGEDQLRFTYTNPGPLEDSIYDPVYDWQPDDDGLQLQEVDVEGNRTTIATLQGLTDPPPAGDLVQTEYSERAGQTVDRINGEELLFIQRITGDDEDDTVNIDNLSAMVEADLGAGDDTATVLAQRAAFDLGAGDDTYTSNTENNGLGADNYTPTGSYETVTGGAGNDTIIGGGGEIRALGGTGDDLIDFSASGTGLANGGDGNDTILGVNVSNVALEGAGLTLNGGDGDDSINADRLPGGEFSADTVDGGTGADTIIFGALDQITSGAGADALTLNVDLFDETNVPTLIDFDMDEDMLMIALPGGYAGAGTVTIVPRMGDTGSDILVDGQRVATSEIPLSDSSAISVVT</sequence>
<evidence type="ECO:0008006" key="4">
    <source>
        <dbReference type="Google" id="ProtNLM"/>
    </source>
</evidence>
<evidence type="ECO:0000313" key="2">
    <source>
        <dbReference type="EMBL" id="UXX81948.1"/>
    </source>
</evidence>
<proteinExistence type="predicted"/>
<evidence type="ECO:0000256" key="1">
    <source>
        <dbReference type="SAM" id="MobiDB-lite"/>
    </source>
</evidence>
<name>A0ABY6D9U0_9RHOB</name>
<feature type="region of interest" description="Disordered" evidence="1">
    <location>
        <begin position="26"/>
        <end position="70"/>
    </location>
</feature>
<accession>A0ABY6D9U0</accession>
<dbReference type="RefSeq" id="WP_263047014.1">
    <property type="nucleotide sequence ID" value="NZ_CP106738.1"/>
</dbReference>
<keyword evidence="3" id="KW-1185">Reference proteome</keyword>
<protein>
    <recommendedName>
        <fullName evidence="4">Hemolysin-type calcium-binding repeat-containing protein</fullName>
    </recommendedName>
</protein>
<dbReference type="InterPro" id="IPR011049">
    <property type="entry name" value="Serralysin-like_metalloprot_C"/>
</dbReference>
<gene>
    <name evidence="2" type="ORF">N7U68_12550</name>
</gene>
<dbReference type="SUPFAM" id="SSF51120">
    <property type="entry name" value="beta-Roll"/>
    <property type="match status" value="2"/>
</dbReference>
<dbReference type="EMBL" id="CP106738">
    <property type="protein sequence ID" value="UXX81948.1"/>
    <property type="molecule type" value="Genomic_DNA"/>
</dbReference>
<dbReference type="Gene3D" id="2.150.10.10">
    <property type="entry name" value="Serralysin-like metalloprotease, C-terminal"/>
    <property type="match status" value="3"/>
</dbReference>